<accession>A0A6J4TVF9</accession>
<evidence type="ECO:0000256" key="5">
    <source>
        <dbReference type="ARBA" id="ARBA00022475"/>
    </source>
</evidence>
<evidence type="ECO:0000256" key="9">
    <source>
        <dbReference type="RuleBase" id="RU363043"/>
    </source>
</evidence>
<feature type="transmembrane region" description="Helical" evidence="9">
    <location>
        <begin position="270"/>
        <end position="292"/>
    </location>
</feature>
<feature type="transmembrane region" description="Helical" evidence="9">
    <location>
        <begin position="128"/>
        <end position="148"/>
    </location>
</feature>
<dbReference type="GO" id="GO:0005886">
    <property type="term" value="C:plasma membrane"/>
    <property type="evidence" value="ECO:0007669"/>
    <property type="project" value="UniProtKB-SubCell"/>
</dbReference>
<dbReference type="GO" id="GO:0005315">
    <property type="term" value="F:phosphate transmembrane transporter activity"/>
    <property type="evidence" value="ECO:0007669"/>
    <property type="project" value="InterPro"/>
</dbReference>
<protein>
    <recommendedName>
        <fullName evidence="3 9">Phosphate transport system permease protein PstA</fullName>
    </recommendedName>
</protein>
<organism evidence="11">
    <name type="scientific">uncultured Thermomicrobiales bacterium</name>
    <dbReference type="NCBI Taxonomy" id="1645740"/>
    <lineage>
        <taxon>Bacteria</taxon>
        <taxon>Pseudomonadati</taxon>
        <taxon>Thermomicrobiota</taxon>
        <taxon>Thermomicrobia</taxon>
        <taxon>Thermomicrobiales</taxon>
        <taxon>environmental samples</taxon>
    </lineage>
</organism>
<gene>
    <name evidence="11" type="ORF">AVDCRST_MAG73-1054</name>
</gene>
<evidence type="ECO:0000256" key="4">
    <source>
        <dbReference type="ARBA" id="ARBA00022448"/>
    </source>
</evidence>
<feature type="transmembrane region" description="Helical" evidence="9">
    <location>
        <begin position="87"/>
        <end position="108"/>
    </location>
</feature>
<reference evidence="11" key="1">
    <citation type="submission" date="2020-02" db="EMBL/GenBank/DDBJ databases">
        <authorList>
            <person name="Meier V. D."/>
        </authorList>
    </citation>
    <scope>NUCLEOTIDE SEQUENCE</scope>
    <source>
        <strain evidence="11">AVDCRST_MAG73</strain>
    </source>
</reference>
<feature type="transmembrane region" description="Helical" evidence="9">
    <location>
        <begin position="154"/>
        <end position="172"/>
    </location>
</feature>
<evidence type="ECO:0000259" key="10">
    <source>
        <dbReference type="PROSITE" id="PS50928"/>
    </source>
</evidence>
<comment type="similarity">
    <text evidence="2 9">Belongs to the binding-protein-dependent transport system permease family. CysTW subfamily.</text>
</comment>
<evidence type="ECO:0000256" key="1">
    <source>
        <dbReference type="ARBA" id="ARBA00004651"/>
    </source>
</evidence>
<dbReference type="Pfam" id="PF00528">
    <property type="entry name" value="BPD_transp_1"/>
    <property type="match status" value="1"/>
</dbReference>
<name>A0A6J4TVF9_9BACT</name>
<dbReference type="InterPro" id="IPR035906">
    <property type="entry name" value="MetI-like_sf"/>
</dbReference>
<dbReference type="PROSITE" id="PS50928">
    <property type="entry name" value="ABC_TM1"/>
    <property type="match status" value="1"/>
</dbReference>
<proteinExistence type="inferred from homology"/>
<dbReference type="NCBIfam" id="TIGR00974">
    <property type="entry name" value="3a0107s02c"/>
    <property type="match status" value="1"/>
</dbReference>
<evidence type="ECO:0000313" key="11">
    <source>
        <dbReference type="EMBL" id="CAA9532051.1"/>
    </source>
</evidence>
<evidence type="ECO:0000256" key="8">
    <source>
        <dbReference type="ARBA" id="ARBA00023136"/>
    </source>
</evidence>
<keyword evidence="5 9" id="KW-1003">Cell membrane</keyword>
<dbReference type="PANTHER" id="PTHR43470">
    <property type="entry name" value="PHOSPHATE TRANSPORT SYSTEM PERMEASE PROTEIN PSTA-RELATED"/>
    <property type="match status" value="1"/>
</dbReference>
<evidence type="ECO:0000256" key="7">
    <source>
        <dbReference type="ARBA" id="ARBA00022989"/>
    </source>
</evidence>
<evidence type="ECO:0000256" key="6">
    <source>
        <dbReference type="ARBA" id="ARBA00022692"/>
    </source>
</evidence>
<dbReference type="InterPro" id="IPR005672">
    <property type="entry name" value="Phosphate_PstA"/>
</dbReference>
<dbReference type="SUPFAM" id="SSF161098">
    <property type="entry name" value="MetI-like"/>
    <property type="match status" value="1"/>
</dbReference>
<evidence type="ECO:0000256" key="3">
    <source>
        <dbReference type="ARBA" id="ARBA00016864"/>
    </source>
</evidence>
<comment type="caution">
    <text evidence="9">Lacks conserved residue(s) required for the propagation of feature annotation.</text>
</comment>
<dbReference type="Gene3D" id="1.10.3720.10">
    <property type="entry name" value="MetI-like"/>
    <property type="match status" value="1"/>
</dbReference>
<keyword evidence="8 9" id="KW-0472">Membrane</keyword>
<comment type="subcellular location">
    <subcellularLocation>
        <location evidence="1 9">Cell membrane</location>
        <topology evidence="1 9">Multi-pass membrane protein</topology>
    </subcellularLocation>
</comment>
<dbReference type="AlphaFoldDB" id="A0A6J4TVF9"/>
<dbReference type="PANTHER" id="PTHR43470:SF5">
    <property type="entry name" value="PHOSPHATE TRANSPORT SYSTEM PERMEASE PROTEIN PSTA"/>
    <property type="match status" value="1"/>
</dbReference>
<evidence type="ECO:0000256" key="2">
    <source>
        <dbReference type="ARBA" id="ARBA00007069"/>
    </source>
</evidence>
<dbReference type="GO" id="GO:0035435">
    <property type="term" value="P:phosphate ion transmembrane transport"/>
    <property type="evidence" value="ECO:0007669"/>
    <property type="project" value="InterPro"/>
</dbReference>
<feature type="transmembrane region" description="Helical" evidence="9">
    <location>
        <begin position="30"/>
        <end position="55"/>
    </location>
</feature>
<keyword evidence="6 9" id="KW-0812">Transmembrane</keyword>
<keyword evidence="7 9" id="KW-1133">Transmembrane helix</keyword>
<keyword evidence="4" id="KW-0813">Transport</keyword>
<dbReference type="EMBL" id="CADCWE010000064">
    <property type="protein sequence ID" value="CAA9532051.1"/>
    <property type="molecule type" value="Genomic_DNA"/>
</dbReference>
<sequence length="302" mass="32116">MSAAVGEDLLAADAGGGRDQLRARQRRATAVSWVFLAAVVFAVVVLLVLLVAVAYRGVPSLSWSLLSSKASRNAESAGLQTALFGTLWVISLTAIIALPVGIGAAIYLEEYAPRNWWTRALQTNIANLAGVPSVVYGLLGLGIFANFFGFGRSIITGALTMALLILPVIIIASQEAIRAVPLSLRQGAYALGATPWQVSRHHVLPVAMPGILTGTILALSRAIGETAPLLVAGAAAYLTYNPDSLTDGFTALPIQIYNWTDRPQQEFKDLAAAGIIILLVVLIGMNAGAIYLRHRFSKKTRW</sequence>
<feature type="domain" description="ABC transmembrane type-1" evidence="10">
    <location>
        <begin position="83"/>
        <end position="288"/>
    </location>
</feature>
<dbReference type="CDD" id="cd06261">
    <property type="entry name" value="TM_PBP2"/>
    <property type="match status" value="1"/>
</dbReference>
<dbReference type="InterPro" id="IPR000515">
    <property type="entry name" value="MetI-like"/>
</dbReference>